<evidence type="ECO:0000313" key="3">
    <source>
        <dbReference type="EMBL" id="PFG89498.1"/>
    </source>
</evidence>
<dbReference type="RefSeq" id="WP_058205379.1">
    <property type="nucleotide sequence ID" value="NZ_JANGAN010000008.1"/>
</dbReference>
<organism evidence="3 4">
    <name type="scientific">Lactococcus lactis</name>
    <dbReference type="NCBI Taxonomy" id="1358"/>
    <lineage>
        <taxon>Bacteria</taxon>
        <taxon>Bacillati</taxon>
        <taxon>Bacillota</taxon>
        <taxon>Bacilli</taxon>
        <taxon>Lactobacillales</taxon>
        <taxon>Streptococcaceae</taxon>
        <taxon>Lactococcus</taxon>
    </lineage>
</organism>
<keyword evidence="1" id="KW-0812">Transmembrane</keyword>
<evidence type="ECO:0000313" key="4">
    <source>
        <dbReference type="Proteomes" id="UP000225275"/>
    </source>
</evidence>
<evidence type="ECO:0000259" key="2">
    <source>
        <dbReference type="Pfam" id="PF06030"/>
    </source>
</evidence>
<sequence>MNHNRIISHSVKRVCFILLVIIFNVSNNNQKIYADTESSSSIKVTLEDSPYLSTDGSIEFSPILNDTYNFFVNIKNIGDKPVSVSIFPSNPTMGNGTINYLRGSGGLLNKDYDLKKYVELIFNGAPFKSTTIKLEANQTKIIEIRIRINKTLKGEILGGINFEQVIGASEQKEKFKVIQLYQKVIVTRLSLDKFELKKEQTVKNISFYYGQNNLNLNFELSNNNPILSYINYNKYQLFNPKGNIIAQGVINDKKILLPPFTKNKINISLPKKVLLSKGKYKIILTGQNSQSINKFIYNPTNTQKPLNNHILKKNSAKYASSLITYLIFAAIVITIPLNIIIHKKYKHK</sequence>
<protein>
    <recommendedName>
        <fullName evidence="2">WxL Interacting Protein peptidoglycan binding domain-containing protein</fullName>
    </recommendedName>
</protein>
<keyword evidence="1" id="KW-0472">Membrane</keyword>
<dbReference type="AlphaFoldDB" id="A0AAP8E1V2"/>
<dbReference type="InterPro" id="IPR010317">
    <property type="entry name" value="WxLIP_PGBD"/>
</dbReference>
<dbReference type="Pfam" id="PF06030">
    <property type="entry name" value="WxLIP_PGBD"/>
    <property type="match status" value="1"/>
</dbReference>
<dbReference type="Proteomes" id="UP000225275">
    <property type="component" value="Unassembled WGS sequence"/>
</dbReference>
<accession>A0AAP8E1V2</accession>
<feature type="transmembrane region" description="Helical" evidence="1">
    <location>
        <begin position="322"/>
        <end position="341"/>
    </location>
</feature>
<keyword evidence="1" id="KW-1133">Transmembrane helix</keyword>
<feature type="domain" description="WxL Interacting Protein peptidoglycan binding" evidence="2">
    <location>
        <begin position="66"/>
        <end position="163"/>
    </location>
</feature>
<dbReference type="EMBL" id="MTJS01000002">
    <property type="protein sequence ID" value="PFG89498.1"/>
    <property type="molecule type" value="Genomic_DNA"/>
</dbReference>
<comment type="caution">
    <text evidence="3">The sequence shown here is derived from an EMBL/GenBank/DDBJ whole genome shotgun (WGS) entry which is preliminary data.</text>
</comment>
<proteinExistence type="predicted"/>
<gene>
    <name evidence="3" type="ORF">BW154_08510</name>
</gene>
<reference evidence="3" key="2">
    <citation type="journal article" date="2018" name="Food Control">
        <title>Characterization of Lactococcus lactis isolates from herbs, fruits and vegetables for use as biopreservatives against Listeria monocytogenes in cheese.</title>
        <authorList>
            <person name="Ho V."/>
            <person name="Lo R."/>
            <person name="Bansal N."/>
            <person name="Turner M.S."/>
        </authorList>
    </citation>
    <scope>NUCLEOTIDE SEQUENCE</scope>
    <source>
        <strain evidence="3">537</strain>
    </source>
</reference>
<name>A0AAP8E1V2_9LACT</name>
<evidence type="ECO:0000256" key="1">
    <source>
        <dbReference type="SAM" id="Phobius"/>
    </source>
</evidence>
<reference evidence="3" key="1">
    <citation type="submission" date="2017-01" db="EMBL/GenBank/DDBJ databases">
        <authorList>
            <person name="Lo R."/>
        </authorList>
    </citation>
    <scope>NUCLEOTIDE SEQUENCE</scope>
    <source>
        <strain evidence="3">537</strain>
    </source>
</reference>